<dbReference type="InterPro" id="IPR057444">
    <property type="entry name" value="Znf-CCCH_AtC3H23-like"/>
</dbReference>
<dbReference type="Gene3D" id="3.30.1370.210">
    <property type="match status" value="1"/>
</dbReference>
<name>A0A9D5H7L2_9LILI</name>
<keyword evidence="4" id="KW-0238">DNA-binding</keyword>
<evidence type="ECO:0000256" key="4">
    <source>
        <dbReference type="ARBA" id="ARBA00023125"/>
    </source>
</evidence>
<dbReference type="AlphaFoldDB" id="A0A9D5H7L2"/>
<dbReference type="SMART" id="SM00356">
    <property type="entry name" value="ZnF_C3H1"/>
    <property type="match status" value="2"/>
</dbReference>
<evidence type="ECO:0000256" key="3">
    <source>
        <dbReference type="ARBA" id="ARBA00022833"/>
    </source>
</evidence>
<dbReference type="InterPro" id="IPR036855">
    <property type="entry name" value="Znf_CCCH_sf"/>
</dbReference>
<dbReference type="OrthoDB" id="410307at2759"/>
<dbReference type="EMBL" id="JAGGNH010000008">
    <property type="protein sequence ID" value="KAJ0966195.1"/>
    <property type="molecule type" value="Genomic_DNA"/>
</dbReference>
<dbReference type="PANTHER" id="PTHR14493:SF90">
    <property type="entry name" value="ZINC FINGER CCCH DOMAIN-CONTAINING PROTEIN 2"/>
    <property type="match status" value="1"/>
</dbReference>
<evidence type="ECO:0000256" key="1">
    <source>
        <dbReference type="ARBA" id="ARBA00022723"/>
    </source>
</evidence>
<dbReference type="InterPro" id="IPR000571">
    <property type="entry name" value="Znf_CCCH"/>
</dbReference>
<gene>
    <name evidence="7" type="ORF">J5N97_027333</name>
</gene>
<dbReference type="GO" id="GO:0003677">
    <property type="term" value="F:DNA binding"/>
    <property type="evidence" value="ECO:0007669"/>
    <property type="project" value="UniProtKB-KW"/>
</dbReference>
<keyword evidence="3 5" id="KW-0862">Zinc</keyword>
<keyword evidence="8" id="KW-1185">Reference proteome</keyword>
<feature type="domain" description="C3H1-type" evidence="6">
    <location>
        <begin position="77"/>
        <end position="104"/>
    </location>
</feature>
<dbReference type="Pfam" id="PF00642">
    <property type="entry name" value="zf-CCCH"/>
    <property type="match status" value="1"/>
</dbReference>
<dbReference type="PROSITE" id="PS50103">
    <property type="entry name" value="ZF_C3H1"/>
    <property type="match status" value="1"/>
</dbReference>
<evidence type="ECO:0000256" key="2">
    <source>
        <dbReference type="ARBA" id="ARBA00022771"/>
    </source>
</evidence>
<feature type="zinc finger region" description="C3H1-type" evidence="5">
    <location>
        <begin position="77"/>
        <end position="104"/>
    </location>
</feature>
<accession>A0A9D5H7L2</accession>
<dbReference type="Pfam" id="PF25512">
    <property type="entry name" value="zf-CCCH_AtC3H23"/>
    <property type="match status" value="1"/>
</dbReference>
<dbReference type="Proteomes" id="UP001085076">
    <property type="component" value="Miscellaneous, Linkage group lg08"/>
</dbReference>
<evidence type="ECO:0000259" key="6">
    <source>
        <dbReference type="PROSITE" id="PS50103"/>
    </source>
</evidence>
<evidence type="ECO:0000256" key="5">
    <source>
        <dbReference type="PROSITE-ProRule" id="PRU00723"/>
    </source>
</evidence>
<protein>
    <recommendedName>
        <fullName evidence="6">C3H1-type domain-containing protein</fullName>
    </recommendedName>
</protein>
<dbReference type="InterPro" id="IPR045234">
    <property type="entry name" value="Unkempt-like"/>
</dbReference>
<keyword evidence="2 5" id="KW-0863">Zinc-finger</keyword>
<organism evidence="7 8">
    <name type="scientific">Dioscorea zingiberensis</name>
    <dbReference type="NCBI Taxonomy" id="325984"/>
    <lineage>
        <taxon>Eukaryota</taxon>
        <taxon>Viridiplantae</taxon>
        <taxon>Streptophyta</taxon>
        <taxon>Embryophyta</taxon>
        <taxon>Tracheophyta</taxon>
        <taxon>Spermatophyta</taxon>
        <taxon>Magnoliopsida</taxon>
        <taxon>Liliopsida</taxon>
        <taxon>Dioscoreales</taxon>
        <taxon>Dioscoreaceae</taxon>
        <taxon>Dioscorea</taxon>
    </lineage>
</organism>
<evidence type="ECO:0000313" key="7">
    <source>
        <dbReference type="EMBL" id="KAJ0966195.1"/>
    </source>
</evidence>
<proteinExistence type="predicted"/>
<reference evidence="7" key="1">
    <citation type="submission" date="2021-03" db="EMBL/GenBank/DDBJ databases">
        <authorList>
            <person name="Li Z."/>
            <person name="Yang C."/>
        </authorList>
    </citation>
    <scope>NUCLEOTIDE SEQUENCE</scope>
    <source>
        <strain evidence="7">Dzin_1.0</strain>
        <tissue evidence="7">Leaf</tissue>
    </source>
</reference>
<dbReference type="SUPFAM" id="SSF90229">
    <property type="entry name" value="CCCH zinc finger"/>
    <property type="match status" value="1"/>
</dbReference>
<dbReference type="PANTHER" id="PTHR14493">
    <property type="entry name" value="UNKEMPT FAMILY MEMBER"/>
    <property type="match status" value="1"/>
</dbReference>
<dbReference type="GO" id="GO:0008270">
    <property type="term" value="F:zinc ion binding"/>
    <property type="evidence" value="ECO:0007669"/>
    <property type="project" value="UniProtKB-KW"/>
</dbReference>
<reference evidence="7" key="2">
    <citation type="journal article" date="2022" name="Hortic Res">
        <title>The genome of Dioscorea zingiberensis sheds light on the biosynthesis, origin and evolution of the medicinally important diosgenin saponins.</title>
        <authorList>
            <person name="Li Y."/>
            <person name="Tan C."/>
            <person name="Li Z."/>
            <person name="Guo J."/>
            <person name="Li S."/>
            <person name="Chen X."/>
            <person name="Wang C."/>
            <person name="Dai X."/>
            <person name="Yang H."/>
            <person name="Song W."/>
            <person name="Hou L."/>
            <person name="Xu J."/>
            <person name="Tong Z."/>
            <person name="Xu A."/>
            <person name="Yuan X."/>
            <person name="Wang W."/>
            <person name="Yang Q."/>
            <person name="Chen L."/>
            <person name="Sun Z."/>
            <person name="Wang K."/>
            <person name="Pan B."/>
            <person name="Chen J."/>
            <person name="Bao Y."/>
            <person name="Liu F."/>
            <person name="Qi X."/>
            <person name="Gang D.R."/>
            <person name="Wen J."/>
            <person name="Li J."/>
        </authorList>
    </citation>
    <scope>NUCLEOTIDE SEQUENCE</scope>
    <source>
        <strain evidence="7">Dzin_1.0</strain>
    </source>
</reference>
<comment type="caution">
    <text evidence="7">The sequence shown here is derived from an EMBL/GenBank/DDBJ whole genome shotgun (WGS) entry which is preliminary data.</text>
</comment>
<keyword evidence="1 5" id="KW-0479">Metal-binding</keyword>
<evidence type="ECO:0000313" key="8">
    <source>
        <dbReference type="Proteomes" id="UP001085076"/>
    </source>
</evidence>
<sequence>MAPPRRLPPRKLLVDDTALDDGAAHDRELDAYSSDEFRIYDFKVRRCMRGRSHDWTDCPFAHPGEKARRRDPRRFHYSGTVCPDFRRDGSCPRGEACGLAHGVFECWLHPARYRTMPCKDGRQCRRKVCFFAHTPAQLRVLPVSPPKLRALWPASPTSTLLELPRFSPQRSPSASPPISPSVSWYASDERDALKVLDDLFSALERMVVAERAAEKDWSCGPDLDWVEELLM</sequence>